<dbReference type="Proteomes" id="UP000091820">
    <property type="component" value="Unassembled WGS sequence"/>
</dbReference>
<keyword evidence="1" id="KW-0472">Membrane</keyword>
<reference evidence="3" key="1">
    <citation type="submission" date="2014-03" db="EMBL/GenBank/DDBJ databases">
        <authorList>
            <person name="Aksoy S."/>
            <person name="Warren W."/>
            <person name="Wilson R.K."/>
        </authorList>
    </citation>
    <scope>NUCLEOTIDE SEQUENCE [LARGE SCALE GENOMIC DNA]</scope>
    <source>
        <strain evidence="3">IAEA</strain>
    </source>
</reference>
<protein>
    <submittedName>
        <fullName evidence="2">Uncharacterized protein</fullName>
    </submittedName>
</protein>
<keyword evidence="1" id="KW-1133">Transmembrane helix</keyword>
<evidence type="ECO:0000313" key="3">
    <source>
        <dbReference type="Proteomes" id="UP000091820"/>
    </source>
</evidence>
<sequence>MFSAQNLENFKLNIYWKKSNEITIAASKPTGCLAIIKLVLTGIFEFCVFPCVVGELKSSKMVAVMVVVTFLRLLFPLSGVLLLRLPLLPARLPLPPPPIALLPPMATFKPFELNLLLLPE</sequence>
<organism evidence="2 3">
    <name type="scientific">Glossina brevipalpis</name>
    <dbReference type="NCBI Taxonomy" id="37001"/>
    <lineage>
        <taxon>Eukaryota</taxon>
        <taxon>Metazoa</taxon>
        <taxon>Ecdysozoa</taxon>
        <taxon>Arthropoda</taxon>
        <taxon>Hexapoda</taxon>
        <taxon>Insecta</taxon>
        <taxon>Pterygota</taxon>
        <taxon>Neoptera</taxon>
        <taxon>Endopterygota</taxon>
        <taxon>Diptera</taxon>
        <taxon>Brachycera</taxon>
        <taxon>Muscomorpha</taxon>
        <taxon>Hippoboscoidea</taxon>
        <taxon>Glossinidae</taxon>
        <taxon>Glossina</taxon>
    </lineage>
</organism>
<accession>A0A1A9W8Y8</accession>
<dbReference type="EnsemblMetazoa" id="GBRI010637-RA">
    <property type="protein sequence ID" value="GBRI010637-PA"/>
    <property type="gene ID" value="GBRI010637"/>
</dbReference>
<feature type="transmembrane region" description="Helical" evidence="1">
    <location>
        <begin position="61"/>
        <end position="83"/>
    </location>
</feature>
<dbReference type="AlphaFoldDB" id="A0A1A9W8Y8"/>
<keyword evidence="1" id="KW-0812">Transmembrane</keyword>
<evidence type="ECO:0000313" key="2">
    <source>
        <dbReference type="EnsemblMetazoa" id="GBRI010637-PA"/>
    </source>
</evidence>
<reference evidence="2" key="2">
    <citation type="submission" date="2020-05" db="UniProtKB">
        <authorList>
            <consortium name="EnsemblMetazoa"/>
        </authorList>
    </citation>
    <scope>IDENTIFICATION</scope>
    <source>
        <strain evidence="2">IAEA</strain>
    </source>
</reference>
<keyword evidence="3" id="KW-1185">Reference proteome</keyword>
<evidence type="ECO:0000256" key="1">
    <source>
        <dbReference type="SAM" id="Phobius"/>
    </source>
</evidence>
<proteinExistence type="predicted"/>
<dbReference type="VEuPathDB" id="VectorBase:GBRI010637"/>
<name>A0A1A9W8Y8_9MUSC</name>
<feature type="transmembrane region" description="Helical" evidence="1">
    <location>
        <begin position="34"/>
        <end position="54"/>
    </location>
</feature>